<protein>
    <submittedName>
        <fullName evidence="6">MAPEG family protein</fullName>
    </submittedName>
</protein>
<keyword evidence="2 5" id="KW-0812">Transmembrane</keyword>
<dbReference type="Pfam" id="PF01124">
    <property type="entry name" value="MAPEG"/>
    <property type="match status" value="1"/>
</dbReference>
<evidence type="ECO:0000313" key="6">
    <source>
        <dbReference type="EMBL" id="WBL77263.1"/>
    </source>
</evidence>
<keyword evidence="3 5" id="KW-1133">Transmembrane helix</keyword>
<dbReference type="SUPFAM" id="SSF161084">
    <property type="entry name" value="MAPEG domain-like"/>
    <property type="match status" value="1"/>
</dbReference>
<feature type="transmembrane region" description="Helical" evidence="5">
    <location>
        <begin position="115"/>
        <end position="136"/>
    </location>
</feature>
<evidence type="ECO:0000256" key="1">
    <source>
        <dbReference type="ARBA" id="ARBA00004370"/>
    </source>
</evidence>
<dbReference type="InterPro" id="IPR023352">
    <property type="entry name" value="MAPEG-like_dom_sf"/>
</dbReference>
<evidence type="ECO:0000256" key="2">
    <source>
        <dbReference type="ARBA" id="ARBA00022692"/>
    </source>
</evidence>
<comment type="subcellular location">
    <subcellularLocation>
        <location evidence="1">Membrane</location>
    </subcellularLocation>
</comment>
<gene>
    <name evidence="6" type="ORF">I3J27_30215</name>
</gene>
<proteinExistence type="predicted"/>
<organism evidence="6 7">
    <name type="scientific">Bradyrhizobium xenonodulans</name>
    <dbReference type="NCBI Taxonomy" id="2736875"/>
    <lineage>
        <taxon>Bacteria</taxon>
        <taxon>Pseudomonadati</taxon>
        <taxon>Pseudomonadota</taxon>
        <taxon>Alphaproteobacteria</taxon>
        <taxon>Hyphomicrobiales</taxon>
        <taxon>Nitrobacteraceae</taxon>
        <taxon>Bradyrhizobium</taxon>
    </lineage>
</organism>
<reference evidence="6" key="1">
    <citation type="submission" date="2021-12" db="EMBL/GenBank/DDBJ databases">
        <title>Bradyrhizobium xenonodulans sp. nov.</title>
        <authorList>
            <person name="Claassens R."/>
            <person name="Venter S.N."/>
            <person name="Beukes C.W."/>
            <person name="Stepkowski T."/>
            <person name="Steenkamp E.T."/>
        </authorList>
    </citation>
    <scope>NUCLEOTIDE SEQUENCE</scope>
    <source>
        <strain evidence="6">14AB</strain>
    </source>
</reference>
<dbReference type="Gene3D" id="1.20.120.550">
    <property type="entry name" value="Membrane associated eicosanoid/glutathione metabolism-like domain"/>
    <property type="match status" value="1"/>
</dbReference>
<sequence>MAAYSLSIVGVLVLCLASILLAIYSGSSKGRAGALSGPVFPADDDNLLYRIDRVHMNTVEALTPFVVPAVLAMMTGVGPATLATLVWIYLAIRLIHVAVYLRGGNAAKGGSIRTILYVSGALVTIVLIAVTAAAAIRYTP</sequence>
<evidence type="ECO:0000256" key="5">
    <source>
        <dbReference type="SAM" id="Phobius"/>
    </source>
</evidence>
<evidence type="ECO:0000256" key="3">
    <source>
        <dbReference type="ARBA" id="ARBA00022989"/>
    </source>
</evidence>
<dbReference type="EMBL" id="CP089391">
    <property type="protein sequence ID" value="WBL77263.1"/>
    <property type="molecule type" value="Genomic_DNA"/>
</dbReference>
<evidence type="ECO:0000313" key="7">
    <source>
        <dbReference type="Proteomes" id="UP001179614"/>
    </source>
</evidence>
<evidence type="ECO:0000256" key="4">
    <source>
        <dbReference type="ARBA" id="ARBA00023136"/>
    </source>
</evidence>
<dbReference type="InterPro" id="IPR001129">
    <property type="entry name" value="Membr-assoc_MAPEG"/>
</dbReference>
<keyword evidence="7" id="KW-1185">Reference proteome</keyword>
<dbReference type="Proteomes" id="UP001179614">
    <property type="component" value="Chromosome"/>
</dbReference>
<dbReference type="RefSeq" id="WP_270162528.1">
    <property type="nucleotide sequence ID" value="NZ_CP089391.1"/>
</dbReference>
<keyword evidence="4 5" id="KW-0472">Membrane</keyword>
<accession>A0ABY7MFY3</accession>
<feature type="transmembrane region" description="Helical" evidence="5">
    <location>
        <begin position="65"/>
        <end position="95"/>
    </location>
</feature>
<name>A0ABY7MFY3_9BRAD</name>